<keyword evidence="3" id="KW-1003">Cell membrane</keyword>
<evidence type="ECO:0000256" key="7">
    <source>
        <dbReference type="SAM" id="Phobius"/>
    </source>
</evidence>
<dbReference type="NCBIfam" id="NF008397">
    <property type="entry name" value="PRK11195.1"/>
    <property type="match status" value="1"/>
</dbReference>
<sequence length="444" mass="47887">MNRGFYTVMAAQALSSLADNALFIAAIALIQQLEGPDWMAPMMKWWFAASYVLLAAFVGAISDSFPKGRVMFMTNAIKVSGCLLMFSYALLGLTQEGQVSLVCVAYALVGIGAAAYSPAKYGIVTEMLPPLQLVKGNSWIEGLTILSIILGTVVGGVLVSPGVSGWLLKHPMINGLVHTPAEAAILVIAFIYMAAAICNLMIPSTGIVYPKQQKNPIKLAKAFAGYVRILWADKLGQISLGVTTLFWGAGATLQLIVIEWGSDHLGYRLDQASILMGVTALGTIGGSILAGRVPLRNALSVLPLGVAMGFVVMLMPFVDPAWTINVLGVELPWTAYILLILIGLTSGYFVVPMNALLQHRGHVLLSAGHSIAVQNFNEQLNILLMVAIYTLMLWLDMPINVIIWIFGLLVSALMVVMIRWNKLNQQRDPKLLDQIGQEGHGKAL</sequence>
<comment type="caution">
    <text evidence="8">The sequence shown here is derived from an EMBL/GenBank/DDBJ whole genome shotgun (WGS) entry which is preliminary data.</text>
</comment>
<dbReference type="SUPFAM" id="SSF103473">
    <property type="entry name" value="MFS general substrate transporter"/>
    <property type="match status" value="1"/>
</dbReference>
<dbReference type="CDD" id="cd06173">
    <property type="entry name" value="MFS_MefA_like"/>
    <property type="match status" value="1"/>
</dbReference>
<feature type="transmembrane region" description="Helical" evidence="7">
    <location>
        <begin position="333"/>
        <end position="357"/>
    </location>
</feature>
<feature type="transmembrane region" description="Helical" evidence="7">
    <location>
        <begin position="401"/>
        <end position="420"/>
    </location>
</feature>
<dbReference type="Proteomes" id="UP000739565">
    <property type="component" value="Unassembled WGS sequence"/>
</dbReference>
<accession>A0A953N9T0</accession>
<evidence type="ECO:0000256" key="1">
    <source>
        <dbReference type="ARBA" id="ARBA00004651"/>
    </source>
</evidence>
<evidence type="ECO:0000256" key="4">
    <source>
        <dbReference type="ARBA" id="ARBA00022692"/>
    </source>
</evidence>
<feature type="transmembrane region" description="Helical" evidence="7">
    <location>
        <begin position="378"/>
        <end position="395"/>
    </location>
</feature>
<evidence type="ECO:0000256" key="6">
    <source>
        <dbReference type="ARBA" id="ARBA00023136"/>
    </source>
</evidence>
<feature type="transmembrane region" description="Helical" evidence="7">
    <location>
        <begin position="183"/>
        <end position="209"/>
    </location>
</feature>
<gene>
    <name evidence="8" type="primary">lplT</name>
    <name evidence="8" type="ORF">KZZ10_12460</name>
</gene>
<feature type="transmembrane region" description="Helical" evidence="7">
    <location>
        <begin position="99"/>
        <end position="119"/>
    </location>
</feature>
<dbReference type="Pfam" id="PF07690">
    <property type="entry name" value="MFS_1"/>
    <property type="match status" value="1"/>
</dbReference>
<dbReference type="Gene3D" id="1.20.1250.20">
    <property type="entry name" value="MFS general substrate transporter like domains"/>
    <property type="match status" value="1"/>
</dbReference>
<feature type="transmembrane region" description="Helical" evidence="7">
    <location>
        <begin position="272"/>
        <end position="291"/>
    </location>
</feature>
<keyword evidence="2" id="KW-0813">Transport</keyword>
<feature type="transmembrane region" description="Helical" evidence="7">
    <location>
        <begin position="238"/>
        <end position="260"/>
    </location>
</feature>
<keyword evidence="6 7" id="KW-0472">Membrane</keyword>
<reference evidence="8" key="1">
    <citation type="submission" date="2021-07" db="EMBL/GenBank/DDBJ databases">
        <title>New genus and species of the family Alcaligenaceae.</title>
        <authorList>
            <person name="Hahn M.W."/>
        </authorList>
    </citation>
    <scope>NUCLEOTIDE SEQUENCE</scope>
    <source>
        <strain evidence="8">LF4-65</strain>
    </source>
</reference>
<dbReference type="InterPro" id="IPR011701">
    <property type="entry name" value="MFS"/>
</dbReference>
<dbReference type="PANTHER" id="PTHR43266">
    <property type="entry name" value="MACROLIDE-EFFLUX PROTEIN"/>
    <property type="match status" value="1"/>
</dbReference>
<dbReference type="GO" id="GO:0022857">
    <property type="term" value="F:transmembrane transporter activity"/>
    <property type="evidence" value="ECO:0007669"/>
    <property type="project" value="InterPro"/>
</dbReference>
<comment type="subcellular location">
    <subcellularLocation>
        <location evidence="1">Cell membrane</location>
        <topology evidence="1">Multi-pass membrane protein</topology>
    </subcellularLocation>
</comment>
<dbReference type="AlphaFoldDB" id="A0A953N9T0"/>
<evidence type="ECO:0000256" key="2">
    <source>
        <dbReference type="ARBA" id="ARBA00022448"/>
    </source>
</evidence>
<proteinExistence type="predicted"/>
<evidence type="ECO:0000256" key="5">
    <source>
        <dbReference type="ARBA" id="ARBA00022989"/>
    </source>
</evidence>
<name>A0A953N9T0_9BURK</name>
<keyword evidence="9" id="KW-1185">Reference proteome</keyword>
<dbReference type="EMBL" id="JAHXRI010000010">
    <property type="protein sequence ID" value="MBZ1351461.1"/>
    <property type="molecule type" value="Genomic_DNA"/>
</dbReference>
<evidence type="ECO:0000313" key="8">
    <source>
        <dbReference type="EMBL" id="MBZ1351461.1"/>
    </source>
</evidence>
<dbReference type="GO" id="GO:0005886">
    <property type="term" value="C:plasma membrane"/>
    <property type="evidence" value="ECO:0007669"/>
    <property type="project" value="UniProtKB-SubCell"/>
</dbReference>
<dbReference type="RefSeq" id="WP_259661858.1">
    <property type="nucleotide sequence ID" value="NZ_JAHXRI010000010.1"/>
</dbReference>
<protein>
    <submittedName>
        <fullName evidence="8">Lysophospholipid transporter LplT</fullName>
    </submittedName>
</protein>
<dbReference type="InterPro" id="IPR036259">
    <property type="entry name" value="MFS_trans_sf"/>
</dbReference>
<organism evidence="8 9">
    <name type="scientific">Zwartia hollandica</name>
    <dbReference type="NCBI Taxonomy" id="324606"/>
    <lineage>
        <taxon>Bacteria</taxon>
        <taxon>Pseudomonadati</taxon>
        <taxon>Pseudomonadota</taxon>
        <taxon>Betaproteobacteria</taxon>
        <taxon>Burkholderiales</taxon>
        <taxon>Alcaligenaceae</taxon>
        <taxon>Zwartia</taxon>
    </lineage>
</organism>
<evidence type="ECO:0000256" key="3">
    <source>
        <dbReference type="ARBA" id="ARBA00022475"/>
    </source>
</evidence>
<evidence type="ECO:0000313" key="9">
    <source>
        <dbReference type="Proteomes" id="UP000739565"/>
    </source>
</evidence>
<feature type="transmembrane region" description="Helical" evidence="7">
    <location>
        <begin position="12"/>
        <end position="33"/>
    </location>
</feature>
<feature type="transmembrane region" description="Helical" evidence="7">
    <location>
        <begin position="139"/>
        <end position="163"/>
    </location>
</feature>
<feature type="transmembrane region" description="Helical" evidence="7">
    <location>
        <begin position="72"/>
        <end position="93"/>
    </location>
</feature>
<keyword evidence="5 7" id="KW-1133">Transmembrane helix</keyword>
<feature type="transmembrane region" description="Helical" evidence="7">
    <location>
        <begin position="45"/>
        <end position="65"/>
    </location>
</feature>
<feature type="transmembrane region" description="Helical" evidence="7">
    <location>
        <begin position="298"/>
        <end position="318"/>
    </location>
</feature>
<dbReference type="PANTHER" id="PTHR43266:SF2">
    <property type="entry name" value="MAJOR FACILITATOR SUPERFAMILY (MFS) PROFILE DOMAIN-CONTAINING PROTEIN"/>
    <property type="match status" value="1"/>
</dbReference>
<keyword evidence="4 7" id="KW-0812">Transmembrane</keyword>